<dbReference type="EMBL" id="CP026263">
    <property type="protein sequence ID" value="AWP20580.1"/>
    <property type="molecule type" value="Genomic_DNA"/>
</dbReference>
<dbReference type="AlphaFoldDB" id="A0A2U9CX51"/>
<name>A0A2U9CX51_SCOMX</name>
<protein>
    <submittedName>
        <fullName evidence="1">Uncharacterized protein</fullName>
    </submittedName>
</protein>
<organism evidence="1 2">
    <name type="scientific">Scophthalmus maximus</name>
    <name type="common">Turbot</name>
    <name type="synonym">Psetta maxima</name>
    <dbReference type="NCBI Taxonomy" id="52904"/>
    <lineage>
        <taxon>Eukaryota</taxon>
        <taxon>Metazoa</taxon>
        <taxon>Chordata</taxon>
        <taxon>Craniata</taxon>
        <taxon>Vertebrata</taxon>
        <taxon>Euteleostomi</taxon>
        <taxon>Actinopterygii</taxon>
        <taxon>Neopterygii</taxon>
        <taxon>Teleostei</taxon>
        <taxon>Neoteleostei</taxon>
        <taxon>Acanthomorphata</taxon>
        <taxon>Carangaria</taxon>
        <taxon>Pleuronectiformes</taxon>
        <taxon>Pleuronectoidei</taxon>
        <taxon>Scophthalmidae</taxon>
        <taxon>Scophthalmus</taxon>
    </lineage>
</organism>
<keyword evidence="2" id="KW-1185">Reference proteome</keyword>
<evidence type="ECO:0000313" key="2">
    <source>
        <dbReference type="Proteomes" id="UP000246464"/>
    </source>
</evidence>
<gene>
    <name evidence="1" type="ORF">SMAX5B_002042</name>
</gene>
<proteinExistence type="predicted"/>
<accession>A0A2U9CX51</accession>
<reference evidence="1 2" key="1">
    <citation type="submission" date="2017-12" db="EMBL/GenBank/DDBJ databases">
        <title>Integrating genomic resources of turbot (Scophthalmus maximus) in depth evaluation of genetic and physical mapping variation across individuals.</title>
        <authorList>
            <person name="Martinez P."/>
        </authorList>
    </citation>
    <scope>NUCLEOTIDE SEQUENCE [LARGE SCALE GENOMIC DNA]</scope>
</reference>
<sequence length="80" mass="9045">MLKRFRNAAQLDVPPESGCGARVAISAIVKTNESCRRSWKADANFQLRKFQVSNYQRKPIVPPLVLFVIPSEGGEHFIQM</sequence>
<evidence type="ECO:0000313" key="1">
    <source>
        <dbReference type="EMBL" id="AWP20580.1"/>
    </source>
</evidence>
<dbReference type="Proteomes" id="UP000246464">
    <property type="component" value="Chromosome 21"/>
</dbReference>